<evidence type="ECO:0000313" key="2">
    <source>
        <dbReference type="EMBL" id="SNR15020.1"/>
    </source>
</evidence>
<accession>A0A238U9C8</accession>
<keyword evidence="3" id="KW-1185">Reference proteome</keyword>
<feature type="domain" description="DUF4369" evidence="1">
    <location>
        <begin position="26"/>
        <end position="122"/>
    </location>
</feature>
<evidence type="ECO:0000313" key="3">
    <source>
        <dbReference type="Proteomes" id="UP000215214"/>
    </source>
</evidence>
<dbReference type="Pfam" id="PF14289">
    <property type="entry name" value="DUF4369"/>
    <property type="match status" value="1"/>
</dbReference>
<dbReference type="AlphaFoldDB" id="A0A238U9C8"/>
<evidence type="ECO:0000259" key="1">
    <source>
        <dbReference type="Pfam" id="PF14289"/>
    </source>
</evidence>
<gene>
    <name evidence="2" type="ORF">TJEJU_1282</name>
</gene>
<dbReference type="OrthoDB" id="1143206at2"/>
<name>A0A238U9C8_9FLAO</name>
<dbReference type="KEGG" id="tje:TJEJU_1282"/>
<dbReference type="InterPro" id="IPR025380">
    <property type="entry name" value="DUF4369"/>
</dbReference>
<organism evidence="2 3">
    <name type="scientific">Tenacibaculum jejuense</name>
    <dbReference type="NCBI Taxonomy" id="584609"/>
    <lineage>
        <taxon>Bacteria</taxon>
        <taxon>Pseudomonadati</taxon>
        <taxon>Bacteroidota</taxon>
        <taxon>Flavobacteriia</taxon>
        <taxon>Flavobacteriales</taxon>
        <taxon>Flavobacteriaceae</taxon>
        <taxon>Tenacibaculum</taxon>
    </lineage>
</organism>
<proteinExistence type="predicted"/>
<dbReference type="PROSITE" id="PS51257">
    <property type="entry name" value="PROKAR_LIPOPROTEIN"/>
    <property type="match status" value="1"/>
</dbReference>
<reference evidence="2 3" key="1">
    <citation type="submission" date="2017-07" db="EMBL/GenBank/DDBJ databases">
        <authorList>
            <person name="Sun Z.S."/>
            <person name="Albrecht U."/>
            <person name="Echele G."/>
            <person name="Lee C.C."/>
        </authorList>
    </citation>
    <scope>NUCLEOTIDE SEQUENCE [LARGE SCALE GENOMIC DNA]</scope>
    <source>
        <strain evidence="3">type strain: KCTC 22618</strain>
    </source>
</reference>
<dbReference type="EMBL" id="LT899436">
    <property type="protein sequence ID" value="SNR15020.1"/>
    <property type="molecule type" value="Genomic_DNA"/>
</dbReference>
<dbReference type="Proteomes" id="UP000215214">
    <property type="component" value="Chromosome TJEJU"/>
</dbReference>
<sequence length="239" mass="27241">MKKIIIACIVSLIAFSCSSKKKGNMVVKGEIKGIKKGTLYLQKMIDTVLVSADSIQLFGDNKFELSDNVDSPVMYYLTFKSGDNEPKKLMFFGEKGEIIINDEIEKFGFKPSITGSENQKVMDEFNKINHQFKMRRLDFIAKDIEARAKKDSVVIDSLEKAYKKMVRRRFLYTTNFAVSNADSEAAPYIALSELFDANIYLLDTINNSLTGNVKKSDYGKRLQKFIDDIKKSENETQKK</sequence>
<protein>
    <submittedName>
        <fullName evidence="2">Thiol:disulfide interchange protein</fullName>
    </submittedName>
</protein>
<dbReference type="RefSeq" id="WP_095070422.1">
    <property type="nucleotide sequence ID" value="NZ_LT899436.1"/>
</dbReference>